<dbReference type="AlphaFoldDB" id="A0A5M3Z1S2"/>
<organism evidence="3 4">
    <name type="scientific">Aspergillus terreus</name>
    <dbReference type="NCBI Taxonomy" id="33178"/>
    <lineage>
        <taxon>Eukaryota</taxon>
        <taxon>Fungi</taxon>
        <taxon>Dikarya</taxon>
        <taxon>Ascomycota</taxon>
        <taxon>Pezizomycotina</taxon>
        <taxon>Eurotiomycetes</taxon>
        <taxon>Eurotiomycetidae</taxon>
        <taxon>Eurotiales</taxon>
        <taxon>Aspergillaceae</taxon>
        <taxon>Aspergillus</taxon>
        <taxon>Aspergillus subgen. Circumdati</taxon>
    </lineage>
</organism>
<feature type="region of interest" description="Disordered" evidence="1">
    <location>
        <begin position="136"/>
        <end position="168"/>
    </location>
</feature>
<proteinExistence type="predicted"/>
<keyword evidence="2" id="KW-0812">Transmembrane</keyword>
<name>A0A5M3Z1S2_ASPTE</name>
<evidence type="ECO:0000313" key="3">
    <source>
        <dbReference type="EMBL" id="GFF16005.1"/>
    </source>
</evidence>
<dbReference type="OrthoDB" id="4490807at2759"/>
<feature type="region of interest" description="Disordered" evidence="1">
    <location>
        <begin position="1"/>
        <end position="38"/>
    </location>
</feature>
<keyword evidence="2" id="KW-1133">Transmembrane helix</keyword>
<feature type="compositionally biased region" description="Polar residues" evidence="1">
    <location>
        <begin position="140"/>
        <end position="161"/>
    </location>
</feature>
<evidence type="ECO:0000313" key="4">
    <source>
        <dbReference type="Proteomes" id="UP000452235"/>
    </source>
</evidence>
<feature type="compositionally biased region" description="Polar residues" evidence="1">
    <location>
        <begin position="207"/>
        <end position="216"/>
    </location>
</feature>
<comment type="caution">
    <text evidence="3">The sequence shown here is derived from an EMBL/GenBank/DDBJ whole genome shotgun (WGS) entry which is preliminary data.</text>
</comment>
<feature type="compositionally biased region" description="Basic and acidic residues" evidence="1">
    <location>
        <begin position="268"/>
        <end position="281"/>
    </location>
</feature>
<evidence type="ECO:0000256" key="1">
    <source>
        <dbReference type="SAM" id="MobiDB-lite"/>
    </source>
</evidence>
<dbReference type="EMBL" id="BLJY01000005">
    <property type="protein sequence ID" value="GFF16005.1"/>
    <property type="molecule type" value="Genomic_DNA"/>
</dbReference>
<evidence type="ECO:0000256" key="2">
    <source>
        <dbReference type="SAM" id="Phobius"/>
    </source>
</evidence>
<keyword evidence="2" id="KW-0472">Membrane</keyword>
<protein>
    <submittedName>
        <fullName evidence="3">Uncharacterized protein</fullName>
    </submittedName>
</protein>
<sequence>MADHLPWTATAEMEKPSLAAGTQRIGHPDYHPSYMTSTTTEEAHRSWTTAWESPLATDIPSMATTSSQTPQTLSTIGPTSTADSLDGVDGADNDAGRGGGGIPTTTKVAIAVPVAVVGTIVLAALILFLLKRRQRKQPKNILSSPSQTEMNLGPASSQQQPRALWTPVPQPAENSAAFAAASIPRRPMPQTDDQEIPAQRPGHRGMSSESGRGQSRFTEHENLDDMPRGAPVVIAEQRSGTGQGHLQERPQSPFDHPLDDAMSDISELSDKRLSAQRRGLDDDVSSVSSFEDDDHRRPGNP</sequence>
<accession>A0A5M3Z1S2</accession>
<dbReference type="Proteomes" id="UP000452235">
    <property type="component" value="Unassembled WGS sequence"/>
</dbReference>
<feature type="region of interest" description="Disordered" evidence="1">
    <location>
        <begin position="60"/>
        <end position="99"/>
    </location>
</feature>
<feature type="compositionally biased region" description="Low complexity" evidence="1">
    <location>
        <begin position="64"/>
        <end position="75"/>
    </location>
</feature>
<keyword evidence="4" id="KW-1185">Reference proteome</keyword>
<feature type="compositionally biased region" description="Basic and acidic residues" evidence="1">
    <location>
        <begin position="217"/>
        <end position="227"/>
    </location>
</feature>
<gene>
    <name evidence="3" type="ORF">ATEIFO6365_0005019500</name>
</gene>
<feature type="transmembrane region" description="Helical" evidence="2">
    <location>
        <begin position="108"/>
        <end position="130"/>
    </location>
</feature>
<feature type="region of interest" description="Disordered" evidence="1">
    <location>
        <begin position="182"/>
        <end position="301"/>
    </location>
</feature>
<reference evidence="3 4" key="1">
    <citation type="submission" date="2020-01" db="EMBL/GenBank/DDBJ databases">
        <title>Aspergillus terreus IFO 6365 whole genome shotgun sequence.</title>
        <authorList>
            <person name="Kanamasa S."/>
            <person name="Takahashi H."/>
        </authorList>
    </citation>
    <scope>NUCLEOTIDE SEQUENCE [LARGE SCALE GENOMIC DNA]</scope>
    <source>
        <strain evidence="3 4">IFO 6365</strain>
    </source>
</reference>